<dbReference type="InterPro" id="IPR029060">
    <property type="entry name" value="PIN-like_dom_sf"/>
</dbReference>
<feature type="domain" description="Cas12f1-like TNB" evidence="3">
    <location>
        <begin position="1077"/>
        <end position="1128"/>
    </location>
</feature>
<dbReference type="OrthoDB" id="2441143at2759"/>
<feature type="region of interest" description="Disordered" evidence="2">
    <location>
        <begin position="316"/>
        <end position="393"/>
    </location>
</feature>
<comment type="caution">
    <text evidence="4">The sequence shown here is derived from an EMBL/GenBank/DDBJ whole genome shotgun (WGS) entry which is preliminary data.</text>
</comment>
<gene>
    <name evidence="4" type="ORF">KI688_007301</name>
</gene>
<sequence length="1216" mass="136829">MGLFDWYPFIRKKGYNPTVLYQSVLASLTTGTRRFDVMANCFPVIQQAYSNQNLPPDDAHRILENDIKRFGDPLNMRLYIDGDQAEEKMDIAKARDAKRHKALNRTEKSIKVFEERLNSNLRVRKRHLTDVKAGLKSSFHWSLRSRQEFANYMRHRGWTVIVCRTEADLAIAMDAQGIDVIISKDSDMMAYQSVTTLWRPVSNNLILVYKPPDVLATPDAREIVAAYLTHGQVVVKNTKEETFENSIRVFILLQQEPIQPLVQEPQALQLFRVLQHRFNELCIKHQSIKNIRAAGVKERPKDDIVRLPSPKTFNRYRTVESPAAISKTKTVTTPQPARGPSQQISSDSSPSQQSTSVMSAPDADGHPPLSRTRIPRNRGRFSFKERTRKVVHAPPPKAKQFKLKFYQERPETVNPTPAKKTMSKANKPPQPNMKPIADKDKRGLLRSLSWHHPTAWLEIGTMEANVGRVSGDGATLGNPEIPLNLNIVQQEVVDCLQEAVQSAATVKRNAQRLIGEFVETLAVRMHAAEETKRAELQKLSPPMTMTNVERCKAKRDAVTKDEREILTHLCVRIKPNAADKEQQDVEQKEEDNTDLDDKGNLEQQFLRPFLAYLYSGNYPSKTGVGVVVNKLIDWSTDHGFHHPIRDRRDLNETMPFTPSMLVRSVSVQLAVELQRIYGHGPHDLHKQATAMVEKHLLPPEADIGIQDDISAVENFLQLNRITGNRRRIIPLTSFEIAQDATYGSGCRGWISCQWLQLPAYKLRELQSVRYRRLEPTKLPPKLTSTVGGTDYYLQEIRRVITCKEDIEKLWPGVPVERIKTLTLDGGQVCVIGAFADLAEDVLSQSKGKDNANESSMEDVTTTTTVATTTATDNQQSINATTAVSTKVPIPLPQSQGLPTFSSRTTFLNLAVKQKAVYQPTFRFRRWLEDAMQEQVSVDGQQVSISDIESRLPPLKGQGSSVINYVQELKRVEECLQKFYAGSGNLYKRQKWDMERARDYEYQLIANRLPGIVGGSLGERYDPSNPVLIGVGLGNFSITSGLSALNSTFLSYFIQKVTIALKVSISGEYPFMGLRVARSLGYIIVGLNEYYTSKKCPHCGHFVAQVTLRRFYCPECQVYHHRDVMAAENMANIVRGYLEKQERPEYLHPVAADGSLPWMAKAGAGPATSSTAASSSSNTTTAINRPKGSRKRAASTSSSSRGRRGKVAQEDLWSSYT</sequence>
<accession>A0A9P7XIW4</accession>
<dbReference type="AlphaFoldDB" id="A0A9P7XIW4"/>
<evidence type="ECO:0000313" key="5">
    <source>
        <dbReference type="Proteomes" id="UP000707451"/>
    </source>
</evidence>
<feature type="compositionally biased region" description="Low complexity" evidence="2">
    <location>
        <begin position="341"/>
        <end position="359"/>
    </location>
</feature>
<dbReference type="SUPFAM" id="SSF88723">
    <property type="entry name" value="PIN domain-like"/>
    <property type="match status" value="1"/>
</dbReference>
<dbReference type="InterPro" id="IPR010095">
    <property type="entry name" value="Cas12f1-like_TNB"/>
</dbReference>
<keyword evidence="1" id="KW-0238">DNA-binding</keyword>
<reference evidence="4" key="1">
    <citation type="submission" date="2021-06" db="EMBL/GenBank/DDBJ databases">
        <title>Genome Sequence of Mortierella hyaline Strain SCG-10, a Cold-Adapted, Nitrate-Reducing Fungus Isolated from Soil in Minnesota, USA.</title>
        <authorList>
            <person name="Aldossari N."/>
        </authorList>
    </citation>
    <scope>NUCLEOTIDE SEQUENCE</scope>
    <source>
        <strain evidence="4">SCG-10</strain>
    </source>
</reference>
<dbReference type="Gene3D" id="3.40.50.1010">
    <property type="entry name" value="5'-nuclease"/>
    <property type="match status" value="1"/>
</dbReference>
<keyword evidence="5" id="KW-1185">Reference proteome</keyword>
<evidence type="ECO:0000259" key="3">
    <source>
        <dbReference type="Pfam" id="PF07282"/>
    </source>
</evidence>
<dbReference type="Pfam" id="PF07282">
    <property type="entry name" value="Cas12f1-like_TNB"/>
    <property type="match status" value="1"/>
</dbReference>
<dbReference type="Proteomes" id="UP000707451">
    <property type="component" value="Unassembled WGS sequence"/>
</dbReference>
<dbReference type="EMBL" id="JAHRHY010000024">
    <property type="protein sequence ID" value="KAG9061323.1"/>
    <property type="molecule type" value="Genomic_DNA"/>
</dbReference>
<feature type="region of interest" description="Disordered" evidence="2">
    <location>
        <begin position="578"/>
        <end position="597"/>
    </location>
</feature>
<evidence type="ECO:0000256" key="2">
    <source>
        <dbReference type="SAM" id="MobiDB-lite"/>
    </source>
</evidence>
<evidence type="ECO:0000313" key="4">
    <source>
        <dbReference type="EMBL" id="KAG9061323.1"/>
    </source>
</evidence>
<feature type="region of interest" description="Disordered" evidence="2">
    <location>
        <begin position="412"/>
        <end position="434"/>
    </location>
</feature>
<organism evidence="4 5">
    <name type="scientific">Linnemannia hyalina</name>
    <dbReference type="NCBI Taxonomy" id="64524"/>
    <lineage>
        <taxon>Eukaryota</taxon>
        <taxon>Fungi</taxon>
        <taxon>Fungi incertae sedis</taxon>
        <taxon>Mucoromycota</taxon>
        <taxon>Mortierellomycotina</taxon>
        <taxon>Mortierellomycetes</taxon>
        <taxon>Mortierellales</taxon>
        <taxon>Mortierellaceae</taxon>
        <taxon>Linnemannia</taxon>
    </lineage>
</organism>
<feature type="compositionally biased region" description="Basic residues" evidence="2">
    <location>
        <begin position="373"/>
        <end position="391"/>
    </location>
</feature>
<protein>
    <recommendedName>
        <fullName evidence="3">Cas12f1-like TNB domain-containing protein</fullName>
    </recommendedName>
</protein>
<name>A0A9P7XIW4_9FUNG</name>
<feature type="compositionally biased region" description="Low complexity" evidence="2">
    <location>
        <begin position="1161"/>
        <end position="1181"/>
    </location>
</feature>
<dbReference type="GO" id="GO:0003677">
    <property type="term" value="F:DNA binding"/>
    <property type="evidence" value="ECO:0007669"/>
    <property type="project" value="UniProtKB-KW"/>
</dbReference>
<proteinExistence type="predicted"/>
<feature type="region of interest" description="Disordered" evidence="2">
    <location>
        <begin position="1161"/>
        <end position="1216"/>
    </location>
</feature>
<evidence type="ECO:0000256" key="1">
    <source>
        <dbReference type="ARBA" id="ARBA00023125"/>
    </source>
</evidence>